<dbReference type="EMBL" id="MLYV02001038">
    <property type="protein sequence ID" value="PSR73973.1"/>
    <property type="molecule type" value="Genomic_DNA"/>
</dbReference>
<evidence type="ECO:0000256" key="1">
    <source>
        <dbReference type="SAM" id="MobiDB-lite"/>
    </source>
</evidence>
<dbReference type="Pfam" id="PF07539">
    <property type="entry name" value="UTP20_N"/>
    <property type="match status" value="1"/>
</dbReference>
<feature type="region of interest" description="Disordered" evidence="1">
    <location>
        <begin position="2362"/>
        <end position="2382"/>
    </location>
</feature>
<dbReference type="STRING" id="98765.A0A2R6NPE8"/>
<organism evidence="5 6">
    <name type="scientific">Hermanssonia centrifuga</name>
    <dbReference type="NCBI Taxonomy" id="98765"/>
    <lineage>
        <taxon>Eukaryota</taxon>
        <taxon>Fungi</taxon>
        <taxon>Dikarya</taxon>
        <taxon>Basidiomycota</taxon>
        <taxon>Agaricomycotina</taxon>
        <taxon>Agaricomycetes</taxon>
        <taxon>Polyporales</taxon>
        <taxon>Meruliaceae</taxon>
        <taxon>Hermanssonia</taxon>
    </lineage>
</organism>
<evidence type="ECO:0000259" key="2">
    <source>
        <dbReference type="Pfam" id="PF07539"/>
    </source>
</evidence>
<evidence type="ECO:0000313" key="6">
    <source>
        <dbReference type="Proteomes" id="UP000186601"/>
    </source>
</evidence>
<dbReference type="InterPro" id="IPR016024">
    <property type="entry name" value="ARM-type_fold"/>
</dbReference>
<reference evidence="5 6" key="1">
    <citation type="submission" date="2018-02" db="EMBL/GenBank/DDBJ databases">
        <title>Genome sequence of the basidiomycete white-rot fungus Phlebia centrifuga.</title>
        <authorList>
            <person name="Granchi Z."/>
            <person name="Peng M."/>
            <person name="de Vries R.P."/>
            <person name="Hilden K."/>
            <person name="Makela M.R."/>
            <person name="Grigoriev I."/>
            <person name="Riley R."/>
        </authorList>
    </citation>
    <scope>NUCLEOTIDE SEQUENCE [LARGE SCALE GENOMIC DNA]</scope>
    <source>
        <strain evidence="5 6">FBCC195</strain>
    </source>
</reference>
<feature type="region of interest" description="Disordered" evidence="1">
    <location>
        <begin position="2514"/>
        <end position="2556"/>
    </location>
</feature>
<dbReference type="InterPro" id="IPR046523">
    <property type="entry name" value="UTP20_dom"/>
</dbReference>
<evidence type="ECO:0000259" key="4">
    <source>
        <dbReference type="Pfam" id="PF23099"/>
    </source>
</evidence>
<feature type="compositionally biased region" description="Acidic residues" evidence="1">
    <location>
        <begin position="2363"/>
        <end position="2382"/>
    </location>
</feature>
<dbReference type="InterPro" id="IPR052575">
    <property type="entry name" value="SSU_processome_comp_20"/>
</dbReference>
<feature type="domain" description="U3 small nucleolar RNA-associated protein 20" evidence="3">
    <location>
        <begin position="1618"/>
        <end position="1841"/>
    </location>
</feature>
<dbReference type="PANTHER" id="PTHR17695:SF11">
    <property type="entry name" value="SMALL SUBUNIT PROCESSOME COMPONENT 20 HOMOLOG"/>
    <property type="match status" value="1"/>
</dbReference>
<evidence type="ECO:0000259" key="3">
    <source>
        <dbReference type="Pfam" id="PF20416"/>
    </source>
</evidence>
<dbReference type="Gene3D" id="1.25.10.10">
    <property type="entry name" value="Leucine-rich Repeat Variant"/>
    <property type="match status" value="1"/>
</dbReference>
<dbReference type="PANTHER" id="PTHR17695">
    <property type="entry name" value="SMALL SUBUNIT PROCESSOME COMPONENT 20 HOMOLOG"/>
    <property type="match status" value="1"/>
</dbReference>
<dbReference type="InterPro" id="IPR057525">
    <property type="entry name" value="UTP20_C"/>
</dbReference>
<evidence type="ECO:0000313" key="5">
    <source>
        <dbReference type="EMBL" id="PSR73973.1"/>
    </source>
</evidence>
<dbReference type="GO" id="GO:0030686">
    <property type="term" value="C:90S preribosome"/>
    <property type="evidence" value="ECO:0007669"/>
    <property type="project" value="TreeGrafter"/>
</dbReference>
<dbReference type="OrthoDB" id="360653at2759"/>
<keyword evidence="6" id="KW-1185">Reference proteome</keyword>
<dbReference type="InterPro" id="IPR011430">
    <property type="entry name" value="UTP20_N"/>
</dbReference>
<protein>
    <submittedName>
        <fullName evidence="5">Uncharacterized protein</fullName>
    </submittedName>
</protein>
<name>A0A2R6NPE8_9APHY</name>
<dbReference type="GO" id="GO:0032040">
    <property type="term" value="C:small-subunit processome"/>
    <property type="evidence" value="ECO:0007669"/>
    <property type="project" value="TreeGrafter"/>
</dbReference>
<feature type="region of interest" description="Disordered" evidence="1">
    <location>
        <begin position="1016"/>
        <end position="1041"/>
    </location>
</feature>
<dbReference type="InterPro" id="IPR011989">
    <property type="entry name" value="ARM-like"/>
</dbReference>
<feature type="domain" description="U3 small nucleolar RNA-associated protein 20 C-terminal" evidence="4">
    <location>
        <begin position="2281"/>
        <end position="2540"/>
    </location>
</feature>
<gene>
    <name evidence="5" type="ORF">PHLCEN_2v10228</name>
</gene>
<dbReference type="SUPFAM" id="SSF48371">
    <property type="entry name" value="ARM repeat"/>
    <property type="match status" value="2"/>
</dbReference>
<dbReference type="Proteomes" id="UP000186601">
    <property type="component" value="Unassembled WGS sequence"/>
</dbReference>
<feature type="region of interest" description="Disordered" evidence="1">
    <location>
        <begin position="1567"/>
        <end position="1590"/>
    </location>
</feature>
<proteinExistence type="predicted"/>
<dbReference type="Pfam" id="PF20416">
    <property type="entry name" value="UTP20"/>
    <property type="match status" value="1"/>
</dbReference>
<comment type="caution">
    <text evidence="5">The sequence shown here is derived from an EMBL/GenBank/DDBJ whole genome shotgun (WGS) entry which is preliminary data.</text>
</comment>
<sequence length="2556" mass="288654">MSDLQDERPAKRFKHQSYKKSLKEVHLIPALAQTQIDQDIGDNDSHFRQALDQWRELNLSPAFLQFANKADSLSASMPLLVHHWRDIIELWIQAIDNADDEALKALLSVFQKLAHDLRTTLTPLHSQILSHSLKLLARSLLADTLTILLETFSALFKYVLIPSEATEEAWSSFSDALPACDPEVQRALAELWGSALRRMKAAARENCVVAIASSASPDVSAWIYVSACKSVSQTLHTTTPTIFSPLLQYYLSCEDPEASFTATRRLLTALAHHCKTAEQYTPLSDILVERLVSAPKDDCDYLRRLLDITVVSCSVRQGSRMTTKHLTTLLSQFSSIPLSDNLHSSVLKYAVACLTAGDMALWMGPGRKVFERAWERPSFALDLCGTLSNLGWGGWKLIALPHVIRSVPQLLESHPSKVLALLSILRNDGRLDGVDSAWKQRLQSWVDIRFREWKGTEEQSLELYSVIELSDLLPNVSSLLISIVGYALEIPDPKQDFAEHGANSSWVVGSCLACLARRSSKEWQGKVNIKTWTETITEKWGWSGFALDGLLALISKSSSFTDQIPFDTVYPYLQSSLLSHSRLLRLSVLRLLSSPLVHSNNPTEIVKQCLHGEEVSLDVQGVRERTVRINRMPQVLKDGDEQGADIATRWLIAQLKVNLRPLWTPAAVALASISSRFGDQVWQLIFTELKSASGAEVNEHDPLWMIEIEEAELDSISEDERTWRDPSAHKFRCVIEKWRRGDMSSRAIIKAQLVDERFDERSYESQLLGALGECSALAEKHSRDLVPHFLTLAPSEAPTRMARQKLTAWLTLFSKFVNPKALRSTEDLRLLYTNLLSHPDRPLQRLALSCLLTYKSPSLISYQDALTALLDDTRWRDQLTQLDITAIKPGERQEVVDTLIRLLFGVMLEKRGRSRGADRHAAVLGALAGCSNEELHLLVDLMLNPINRDREAHDEAEYVTLSIPDSVSDKQLVGFMTLLGDVMKNLGSKLVDRWPILLATLLDVLAHAQHRIASKDADVTEENDPEVQVGDEDDLDGVDEGPVASRTIRTVRQLGIKRFTEFFRSPVPFDFSQYLKQAFQTSISPRLPMLDIENTQGPSSLLELFFVWSRQPESARFFAVYDERVLPKVYDCLVASNVKPPVVSKVFDIIVHILDISNADQEFFDLVFKPHIPLLLKNLATLVERNKAITTFTDQIGRRQINILSQLAPYMADSSQASALLNLFTPILRKTAKIIPEKIKVDIISILKNLFPLIPELNDFTTDIYSRTYNLLAYLFQSLRSRQARLALVATFRMFSENDKALLPLADVLESLNAYSSRRLEEPDFDRRLNAFTTLNETLYQSLSPKEWLPILYNMLNFIQEPEELTIRSSASFSMKRFIDLVAGQRGEYESIFQKTLYAGLKNGLRSKNEMVRADILGVISYAISKCDHIETLTEMRILLAGGDEEANFFNNVLHIQVHRRTRALRRLAEYCDEGQIRSSTLADIFVPLVGNFITHSHSMDHHVTNEAIITTGRMARHLQWGPYHALIQQYLRLSRAKDASERVYVRSLVALLDNFHFPMDTPVETLDEVSPKDEEEEEADSQQIEPVVSPEARRQAYIADVVNGRLLPSLLQHLEKRDETEDSLRIPISVGIIQVAKHLPESTREPQISKLLTVLSQVFRSKSQETRDLARETLYRIAIILGPSYLPAILRELRIALLRGPHLHILAYVTHALLVHVTSSDHAATFCQLDDCVHDVAHIAAEVIFGESGKDVQSEEFKTKMREVRSSSAKGLDSFAIIAKHIAPSKISSLLVPVRNILQQTETLKVMQQVEDLLRRVAGGLNANQYLTPKELLILCHTLISQNARFLKHVPQAPQARGKGKRDALVELKRNMVPDVDHYSNNSFRFVVFGLELFNTAHRRNRFDFQDPAVIVRLEPMVALIGNTLYSNHMQVVVPGLKAAAAIVRCPLKTIPKSLPVFIRQMINIVKQTGSTESDVVQTTFKSLATILRDQPSAQVKENDLVFLLELLSPDLEDSSRQASVFTMLRAIVARKFVVPEIYDLMDKVSEIMVTNQSPQVQELCRGVLLQFLLEYPQGKGRLRAHMTFFAKNLSYVHESGRKSVMELLSAILAKFDPALIREYSDLLFVALVMVVANDESPKCREMASELIKTLFATLEDRQRQVVMSHVHSWATQHNQPQLARVSSQVYSIVIDFLQADITPYATSILEDLNSIVVVSATSLEGATSEEEQHMDVDMEWQVPYHTLIAISKLLRVRPELTAQQDKVPWPHIVTHLLFPHAWVRTASCRLLGLLFTAIPAAAPSGELPDESPFSVIGMEDVTKKLCLQLRSENLEGPLSLQIVKNLFYIGKCFSILEVALPATGDAEDEDEEGQDEGEQGEDENAQQRYPLSWLFSKLSYQARSSHIARRNKPFGADNWWHQPASVLRWFAAMVSFLEPAQVEKFLVHILSPVYRIAEDDTIRDSHMDELKTLAVELQELVQSKVGTTKFANVYGRIRHNVVGIRRDRKTARAVQATTNPGAAANRKQQRNVAKKDNRKRKNNTFAEGRGRTKRQRDE</sequence>
<feature type="domain" description="U3 small nucleolar RNA-associated protein 20 N-terminal" evidence="2">
    <location>
        <begin position="801"/>
        <end position="1409"/>
    </location>
</feature>
<accession>A0A2R6NPE8</accession>
<feature type="compositionally biased region" description="Acidic residues" evidence="1">
    <location>
        <begin position="1019"/>
        <end position="1039"/>
    </location>
</feature>
<dbReference type="Pfam" id="PF23099">
    <property type="entry name" value="UTP20_C"/>
    <property type="match status" value="1"/>
</dbReference>